<evidence type="ECO:0000256" key="12">
    <source>
        <dbReference type="SAM" id="MobiDB-lite"/>
    </source>
</evidence>
<dbReference type="Gene3D" id="1.25.40.10">
    <property type="entry name" value="Tetratricopeptide repeat domain"/>
    <property type="match status" value="1"/>
</dbReference>
<dbReference type="SMART" id="SM00129">
    <property type="entry name" value="KISc"/>
    <property type="match status" value="1"/>
</dbReference>
<dbReference type="GO" id="GO:0007018">
    <property type="term" value="P:microtubule-based movement"/>
    <property type="evidence" value="ECO:0007669"/>
    <property type="project" value="InterPro"/>
</dbReference>
<dbReference type="PRINTS" id="PR00380">
    <property type="entry name" value="KINESINHEAVY"/>
</dbReference>
<dbReference type="PROSITE" id="PS51375">
    <property type="entry name" value="PPR"/>
    <property type="match status" value="1"/>
</dbReference>
<dbReference type="Pfam" id="PF00225">
    <property type="entry name" value="Kinesin"/>
    <property type="match status" value="1"/>
</dbReference>
<dbReference type="InterPro" id="IPR036961">
    <property type="entry name" value="Kinesin_motor_dom_sf"/>
</dbReference>
<gene>
    <name evidence="15" type="ORF">ACHHYP_01300</name>
</gene>
<dbReference type="InterPro" id="IPR011011">
    <property type="entry name" value="Znf_FYVE_PHD"/>
</dbReference>
<comment type="similarity">
    <text evidence="9">Belongs to the TRAFAC class myosin-kinesin ATPase superfamily. Kinesin family.</text>
</comment>
<dbReference type="NCBIfam" id="TIGR00756">
    <property type="entry name" value="PPR"/>
    <property type="match status" value="1"/>
</dbReference>
<evidence type="ECO:0000256" key="10">
    <source>
        <dbReference type="PROSITE-ProRule" id="PRU00708"/>
    </source>
</evidence>
<comment type="caution">
    <text evidence="15">The sequence shown here is derived from an EMBL/GenBank/DDBJ whole genome shotgun (WGS) entry which is preliminary data.</text>
</comment>
<keyword evidence="6 11" id="KW-0175">Coiled coil</keyword>
<dbReference type="Gene3D" id="3.40.850.10">
    <property type="entry name" value="Kinesin motor domain"/>
    <property type="match status" value="1"/>
</dbReference>
<dbReference type="Proteomes" id="UP000243579">
    <property type="component" value="Unassembled WGS sequence"/>
</dbReference>
<dbReference type="GO" id="GO:0008017">
    <property type="term" value="F:microtubule binding"/>
    <property type="evidence" value="ECO:0007669"/>
    <property type="project" value="InterPro"/>
</dbReference>
<evidence type="ECO:0000256" key="6">
    <source>
        <dbReference type="ARBA" id="ARBA00023054"/>
    </source>
</evidence>
<sequence>MLPHATASVLRFGAARATSARALVAPRCASSRLQFHHVAPLSLAFDADSSLTKTTPSPAEVRASLTSFTATIKEQKNLNGVFWGNVASTLAKCRTPELVAATSPLMALPMAWHSSTPAVQNEMVRILLATSQLETALSLVEAAPEFPLHSRNLGRLLGACVRHHSKGVVPAAFALFDRALGQGTAPTMSMYHALMLLSLKVNDAKLLDGIIVRMDTAGVPLDAMCHGLCVRMDCRHKQWHSALARYEQMLADGMHLNVVVFNELLEGLCDTNQYADAMRIFEGAVATVATRGWNQKPTAKPTSHAEAKAAQEAENKRAVNEVSYNIIMKLCGRQQRLDEVFKWYEDMKSKGIPPSTATINTAMHGVFHGKYRSIDSQKVYASLATVAAVGAGTLFVSDLSEATASAAITASVLASLGLGVYLNPFGVQKSIYPNDTTAKEPVPAAILRRLDEEEHIGRAMYLWNELLGYGLAPDEATYDIFVRTCVRKRHPEIAVQTLLDTKNPNSFAARAAQHKETFRFELPLPTTVRLLQSLTSQNLIPLVDDLVNLAYATGGLEAIASTTPQRLTRFNLIPVGAPKVTALVLSRVLRLWLAEHYPKDKLHAQIHDTLAFDVIQCHTVLDYLDTIDPEIRASFAFEEVQVAGNGNGVLHFNRERLHKYIFNLELSFATKLEDLLCITGAHKCQDDIHVSNPLTPQPRPPLRKVGDRIALARAEAVVNVSLCNDELHTMPGHQAVQVSCRFRGGIDDGGLLGLEFPSPDTVVLPSLKGAGFTFDHVFSPDATQETIFEHIGAPVIDELLNGYNCTILAYGQTGSGKTHTILGSRTDKGILPRLVQRTFDAIKAVGSDADTEVTTGLFEVYQEKIQDLLNPSNTNLRIREDKERGIWVEGAADVVVADTAATMRLVQKGLSGRSMGSHLMNAESSRSHCIFLMTITQRFPSGVKQTGKLYLVDLAGSEMVRKTAASGKRLDEAKHINKSLTALGLVINALTDGKSKHVPYRDSKLTRLLQNSLGGNAKTRLILTCSSSAEETLSTIRFGARAQHVTNTPQVNTEKTISEYKQLLQVLELRVESLSSYVAALESRSTVCSLCGVKPSALPVTSPPPLERAASDRDFRQACHLCHGLDAPLVLCDGNCGLYWHPQCLPPSDGTNPLEFYCTQCQPRPASVNDAAFNVQDELSALRRALQTIKADRDQLEHRVTVEKQVFDVAGQRHSDIHRLLEERIAEQEHTIQSLSNQLEASTQQWEQAQRDNAQLQHERLQALASNQRNVDANQAEIEIVRRSFESLEKENSVLKAQALELTKRATHHEKRSRELQDQLEACRILVAQRDEDAARLRMHSASTSPIKSVASPGKVRPATALDILNDARMSLQSRGNIQQWWSGSEVEKTRDLPRTNNTFDDPPNGDGPARPFKARLVGLLTSLQEETDAFKDLEDKMAEHIKPKARKVRRNRLPAMDDGDTMLPEAPTL</sequence>
<evidence type="ECO:0000256" key="8">
    <source>
        <dbReference type="PROSITE-ProRule" id="PRU00146"/>
    </source>
</evidence>
<dbReference type="Gene3D" id="3.30.40.10">
    <property type="entry name" value="Zinc/RING finger domain, C3HC4 (zinc finger)"/>
    <property type="match status" value="1"/>
</dbReference>
<dbReference type="GO" id="GO:0003777">
    <property type="term" value="F:microtubule motor activity"/>
    <property type="evidence" value="ECO:0007669"/>
    <property type="project" value="InterPro"/>
</dbReference>
<dbReference type="InterPro" id="IPR019821">
    <property type="entry name" value="Kinesin_motor_CS"/>
</dbReference>
<keyword evidence="4" id="KW-0862">Zinc</keyword>
<dbReference type="InterPro" id="IPR011990">
    <property type="entry name" value="TPR-like_helical_dom_sf"/>
</dbReference>
<feature type="binding site" evidence="9">
    <location>
        <begin position="811"/>
        <end position="818"/>
    </location>
    <ligand>
        <name>ATP</name>
        <dbReference type="ChEBI" id="CHEBI:30616"/>
    </ligand>
</feature>
<feature type="coiled-coil region" evidence="11">
    <location>
        <begin position="1179"/>
        <end position="1319"/>
    </location>
</feature>
<dbReference type="GO" id="GO:0005524">
    <property type="term" value="F:ATP binding"/>
    <property type="evidence" value="ECO:0007669"/>
    <property type="project" value="UniProtKB-UniRule"/>
</dbReference>
<dbReference type="PANTHER" id="PTHR47968">
    <property type="entry name" value="CENTROMERE PROTEIN E"/>
    <property type="match status" value="1"/>
</dbReference>
<evidence type="ECO:0000256" key="4">
    <source>
        <dbReference type="ARBA" id="ARBA00022833"/>
    </source>
</evidence>
<feature type="domain" description="Kinesin motor" evidence="14">
    <location>
        <begin position="735"/>
        <end position="1045"/>
    </location>
</feature>
<evidence type="ECO:0000256" key="11">
    <source>
        <dbReference type="SAM" id="Coils"/>
    </source>
</evidence>
<dbReference type="InterPro" id="IPR002885">
    <property type="entry name" value="PPR_rpt"/>
</dbReference>
<dbReference type="InterPro" id="IPR027417">
    <property type="entry name" value="P-loop_NTPase"/>
</dbReference>
<evidence type="ECO:0000259" key="14">
    <source>
        <dbReference type="PROSITE" id="PS50067"/>
    </source>
</evidence>
<accession>A0A1V9Z9B6</accession>
<dbReference type="STRING" id="1202772.A0A1V9Z9B6"/>
<keyword evidence="5 9" id="KW-0067">ATP-binding</keyword>
<dbReference type="PROSITE" id="PS00411">
    <property type="entry name" value="KINESIN_MOTOR_1"/>
    <property type="match status" value="1"/>
</dbReference>
<dbReference type="SUPFAM" id="SSF52540">
    <property type="entry name" value="P-loop containing nucleoside triphosphate hydrolases"/>
    <property type="match status" value="1"/>
</dbReference>
<dbReference type="InterPro" id="IPR001965">
    <property type="entry name" value="Znf_PHD"/>
</dbReference>
<dbReference type="EMBL" id="JNBR01000362">
    <property type="protein sequence ID" value="OQR94440.1"/>
    <property type="molecule type" value="Genomic_DNA"/>
</dbReference>
<feature type="repeat" description="PPR" evidence="10">
    <location>
        <begin position="320"/>
        <end position="354"/>
    </location>
</feature>
<feature type="region of interest" description="Disordered" evidence="12">
    <location>
        <begin position="1386"/>
        <end position="1410"/>
    </location>
</feature>
<dbReference type="PANTHER" id="PTHR47968:SF75">
    <property type="entry name" value="CENTROMERE-ASSOCIATED PROTEIN E"/>
    <property type="match status" value="1"/>
</dbReference>
<dbReference type="InterPro" id="IPR027640">
    <property type="entry name" value="Kinesin-like_fam"/>
</dbReference>
<dbReference type="InterPro" id="IPR013083">
    <property type="entry name" value="Znf_RING/FYVE/PHD"/>
</dbReference>
<protein>
    <submittedName>
        <fullName evidence="15">Nkin protein</fullName>
    </submittedName>
</protein>
<dbReference type="InterPro" id="IPR019787">
    <property type="entry name" value="Znf_PHD-finger"/>
</dbReference>
<evidence type="ECO:0000256" key="3">
    <source>
        <dbReference type="ARBA" id="ARBA00022771"/>
    </source>
</evidence>
<keyword evidence="7 9" id="KW-0505">Motor protein</keyword>
<dbReference type="GO" id="GO:0008270">
    <property type="term" value="F:zinc ion binding"/>
    <property type="evidence" value="ECO:0007669"/>
    <property type="project" value="UniProtKB-KW"/>
</dbReference>
<dbReference type="PROSITE" id="PS50016">
    <property type="entry name" value="ZF_PHD_2"/>
    <property type="match status" value="1"/>
</dbReference>
<keyword evidence="1" id="KW-0479">Metal-binding</keyword>
<evidence type="ECO:0000259" key="13">
    <source>
        <dbReference type="PROSITE" id="PS50016"/>
    </source>
</evidence>
<organism evidence="15 16">
    <name type="scientific">Achlya hypogyna</name>
    <name type="common">Oomycete</name>
    <name type="synonym">Protoachlya hypogyna</name>
    <dbReference type="NCBI Taxonomy" id="1202772"/>
    <lineage>
        <taxon>Eukaryota</taxon>
        <taxon>Sar</taxon>
        <taxon>Stramenopiles</taxon>
        <taxon>Oomycota</taxon>
        <taxon>Saprolegniomycetes</taxon>
        <taxon>Saprolegniales</taxon>
        <taxon>Achlyaceae</taxon>
        <taxon>Achlya</taxon>
    </lineage>
</organism>
<evidence type="ECO:0000313" key="15">
    <source>
        <dbReference type="EMBL" id="OQR94440.1"/>
    </source>
</evidence>
<dbReference type="InterPro" id="IPR001752">
    <property type="entry name" value="Kinesin_motor_dom"/>
</dbReference>
<evidence type="ECO:0000256" key="2">
    <source>
        <dbReference type="ARBA" id="ARBA00022741"/>
    </source>
</evidence>
<evidence type="ECO:0000256" key="7">
    <source>
        <dbReference type="ARBA" id="ARBA00023175"/>
    </source>
</evidence>
<dbReference type="Pfam" id="PF13041">
    <property type="entry name" value="PPR_2"/>
    <property type="match status" value="1"/>
</dbReference>
<evidence type="ECO:0000313" key="16">
    <source>
        <dbReference type="Proteomes" id="UP000243579"/>
    </source>
</evidence>
<evidence type="ECO:0000256" key="9">
    <source>
        <dbReference type="PROSITE-ProRule" id="PRU00283"/>
    </source>
</evidence>
<evidence type="ECO:0000256" key="5">
    <source>
        <dbReference type="ARBA" id="ARBA00022840"/>
    </source>
</evidence>
<dbReference type="OrthoDB" id="3176171at2759"/>
<keyword evidence="16" id="KW-1185">Reference proteome</keyword>
<evidence type="ECO:0000256" key="1">
    <source>
        <dbReference type="ARBA" id="ARBA00022723"/>
    </source>
</evidence>
<feature type="domain" description="PHD-type" evidence="13">
    <location>
        <begin position="1116"/>
        <end position="1164"/>
    </location>
</feature>
<keyword evidence="2 9" id="KW-0547">Nucleotide-binding</keyword>
<dbReference type="PROSITE" id="PS50067">
    <property type="entry name" value="KINESIN_MOTOR_2"/>
    <property type="match status" value="1"/>
</dbReference>
<dbReference type="SMART" id="SM00249">
    <property type="entry name" value="PHD"/>
    <property type="match status" value="1"/>
</dbReference>
<proteinExistence type="inferred from homology"/>
<keyword evidence="3 8" id="KW-0863">Zinc-finger</keyword>
<reference evidence="15 16" key="1">
    <citation type="journal article" date="2014" name="Genome Biol. Evol.">
        <title>The secreted proteins of Achlya hypogyna and Thraustotheca clavata identify the ancestral oomycete secretome and reveal gene acquisitions by horizontal gene transfer.</title>
        <authorList>
            <person name="Misner I."/>
            <person name="Blouin N."/>
            <person name="Leonard G."/>
            <person name="Richards T.A."/>
            <person name="Lane C.E."/>
        </authorList>
    </citation>
    <scope>NUCLEOTIDE SEQUENCE [LARGE SCALE GENOMIC DNA]</scope>
    <source>
        <strain evidence="15 16">ATCC 48635</strain>
    </source>
</reference>
<dbReference type="SUPFAM" id="SSF57903">
    <property type="entry name" value="FYVE/PHD zinc finger"/>
    <property type="match status" value="1"/>
</dbReference>
<name>A0A1V9Z9B6_ACHHY</name>